<keyword evidence="2 7" id="KW-0813">Transport</keyword>
<dbReference type="Gene3D" id="1.10.3720.10">
    <property type="entry name" value="MetI-like"/>
    <property type="match status" value="1"/>
</dbReference>
<dbReference type="GO" id="GO:0055085">
    <property type="term" value="P:transmembrane transport"/>
    <property type="evidence" value="ECO:0007669"/>
    <property type="project" value="InterPro"/>
</dbReference>
<dbReference type="eggNOG" id="COG1175">
    <property type="taxonomic scope" value="Bacteria"/>
</dbReference>
<reference evidence="9 10" key="1">
    <citation type="journal article" date="2011" name="Stand. Genomic Sci.">
        <title>Non-contiguous finished genome sequence and contextual data of the filamentous soil bacterium Ktedonobacter racemifer type strain (SOSP1-21).</title>
        <authorList>
            <person name="Chang Y.J."/>
            <person name="Land M."/>
            <person name="Hauser L."/>
            <person name="Chertkov O."/>
            <person name="Del Rio T.G."/>
            <person name="Nolan M."/>
            <person name="Copeland A."/>
            <person name="Tice H."/>
            <person name="Cheng J.F."/>
            <person name="Lucas S."/>
            <person name="Han C."/>
            <person name="Goodwin L."/>
            <person name="Pitluck S."/>
            <person name="Ivanova N."/>
            <person name="Ovchinikova G."/>
            <person name="Pati A."/>
            <person name="Chen A."/>
            <person name="Palaniappan K."/>
            <person name="Mavromatis K."/>
            <person name="Liolios K."/>
            <person name="Brettin T."/>
            <person name="Fiebig A."/>
            <person name="Rohde M."/>
            <person name="Abt B."/>
            <person name="Goker M."/>
            <person name="Detter J.C."/>
            <person name="Woyke T."/>
            <person name="Bristow J."/>
            <person name="Eisen J.A."/>
            <person name="Markowitz V."/>
            <person name="Hugenholtz P."/>
            <person name="Kyrpides N.C."/>
            <person name="Klenk H.P."/>
            <person name="Lapidus A."/>
        </authorList>
    </citation>
    <scope>NUCLEOTIDE SEQUENCE [LARGE SCALE GENOMIC DNA]</scope>
    <source>
        <strain evidence="10">DSM 44963</strain>
    </source>
</reference>
<dbReference type="InterPro" id="IPR035906">
    <property type="entry name" value="MetI-like_sf"/>
</dbReference>
<dbReference type="RefSeq" id="WP_007923042.1">
    <property type="nucleotide sequence ID" value="NZ_ADVG01000005.1"/>
</dbReference>
<feature type="transmembrane region" description="Helical" evidence="7">
    <location>
        <begin position="215"/>
        <end position="235"/>
    </location>
</feature>
<dbReference type="OrthoDB" id="5174895at2"/>
<keyword evidence="3" id="KW-1003">Cell membrane</keyword>
<keyword evidence="4 7" id="KW-0812">Transmembrane</keyword>
<protein>
    <submittedName>
        <fullName evidence="9">Binding-protein-dependent transport systems inner membrane component</fullName>
    </submittedName>
</protein>
<dbReference type="Pfam" id="PF00528">
    <property type="entry name" value="BPD_transp_1"/>
    <property type="match status" value="1"/>
</dbReference>
<comment type="subcellular location">
    <subcellularLocation>
        <location evidence="1 7">Cell membrane</location>
        <topology evidence="1 7">Multi-pass membrane protein</topology>
    </subcellularLocation>
</comment>
<keyword evidence="5 7" id="KW-1133">Transmembrane helix</keyword>
<feature type="transmembrane region" description="Helical" evidence="7">
    <location>
        <begin position="20"/>
        <end position="46"/>
    </location>
</feature>
<evidence type="ECO:0000256" key="1">
    <source>
        <dbReference type="ARBA" id="ARBA00004651"/>
    </source>
</evidence>
<sequence>MSTIPVTVKKQAAKKELQGWLLTSPYLLFTLIFFFIPLLWSLFLVFQNWNLISPTPTFVGLANFQEALASPRVWQAFLVSYKFLVLFIPLVLAAAIGLALILHLVPRFKPLFAVGFFLPYLASGVVTSLVVRGFLSYDSPLNSFLRATFGTSPDWLGDGTLATLVIVLMMVWKFAGYYSLIFLSGLQGIPIEIYEAASIDGANAWTRFWRMTLPMLYPAFYTVIILAVGLMFSIFTEPFTLTNGGPQMATQTWQLEIYYQAFNQFRSGYGATIALLNAVATFISIILIRRIVEAWGHRYGWD</sequence>
<dbReference type="EMBL" id="ADVG01000005">
    <property type="protein sequence ID" value="EFH80445.1"/>
    <property type="molecule type" value="Genomic_DNA"/>
</dbReference>
<evidence type="ECO:0000313" key="9">
    <source>
        <dbReference type="EMBL" id="EFH80445.1"/>
    </source>
</evidence>
<dbReference type="AlphaFoldDB" id="D6U634"/>
<dbReference type="SUPFAM" id="SSF161098">
    <property type="entry name" value="MetI-like"/>
    <property type="match status" value="1"/>
</dbReference>
<organism evidence="9 10">
    <name type="scientific">Ktedonobacter racemifer DSM 44963</name>
    <dbReference type="NCBI Taxonomy" id="485913"/>
    <lineage>
        <taxon>Bacteria</taxon>
        <taxon>Bacillati</taxon>
        <taxon>Chloroflexota</taxon>
        <taxon>Ktedonobacteria</taxon>
        <taxon>Ktedonobacterales</taxon>
        <taxon>Ktedonobacteraceae</taxon>
        <taxon>Ktedonobacter</taxon>
    </lineage>
</organism>
<keyword evidence="10" id="KW-1185">Reference proteome</keyword>
<name>D6U634_KTERA</name>
<evidence type="ECO:0000313" key="10">
    <source>
        <dbReference type="Proteomes" id="UP000004508"/>
    </source>
</evidence>
<evidence type="ECO:0000259" key="8">
    <source>
        <dbReference type="PROSITE" id="PS50928"/>
    </source>
</evidence>
<feature type="transmembrane region" description="Helical" evidence="7">
    <location>
        <begin position="268"/>
        <end position="288"/>
    </location>
</feature>
<dbReference type="STRING" id="485913.Krac_1043"/>
<dbReference type="PROSITE" id="PS50928">
    <property type="entry name" value="ABC_TM1"/>
    <property type="match status" value="1"/>
</dbReference>
<evidence type="ECO:0000256" key="6">
    <source>
        <dbReference type="ARBA" id="ARBA00023136"/>
    </source>
</evidence>
<evidence type="ECO:0000256" key="2">
    <source>
        <dbReference type="ARBA" id="ARBA00022448"/>
    </source>
</evidence>
<gene>
    <name evidence="9" type="ORF">Krac_1043</name>
</gene>
<dbReference type="InterPro" id="IPR050809">
    <property type="entry name" value="UgpAE/MalFG_permease"/>
</dbReference>
<accession>D6U634</accession>
<dbReference type="InParanoid" id="D6U634"/>
<comment type="similarity">
    <text evidence="7">Belongs to the binding-protein-dependent transport system permease family.</text>
</comment>
<feature type="domain" description="ABC transmembrane type-1" evidence="8">
    <location>
        <begin position="79"/>
        <end position="288"/>
    </location>
</feature>
<dbReference type="GO" id="GO:0005886">
    <property type="term" value="C:plasma membrane"/>
    <property type="evidence" value="ECO:0007669"/>
    <property type="project" value="UniProtKB-SubCell"/>
</dbReference>
<evidence type="ECO:0000256" key="4">
    <source>
        <dbReference type="ARBA" id="ARBA00022692"/>
    </source>
</evidence>
<dbReference type="PANTHER" id="PTHR43227">
    <property type="entry name" value="BLL4140 PROTEIN"/>
    <property type="match status" value="1"/>
</dbReference>
<evidence type="ECO:0000256" key="7">
    <source>
        <dbReference type="RuleBase" id="RU363032"/>
    </source>
</evidence>
<feature type="transmembrane region" description="Helical" evidence="7">
    <location>
        <begin position="155"/>
        <end position="175"/>
    </location>
</feature>
<feature type="transmembrane region" description="Helical" evidence="7">
    <location>
        <begin position="83"/>
        <end position="104"/>
    </location>
</feature>
<proteinExistence type="inferred from homology"/>
<dbReference type="Proteomes" id="UP000004508">
    <property type="component" value="Unassembled WGS sequence"/>
</dbReference>
<feature type="transmembrane region" description="Helical" evidence="7">
    <location>
        <begin position="111"/>
        <end position="135"/>
    </location>
</feature>
<comment type="caution">
    <text evidence="9">The sequence shown here is derived from an EMBL/GenBank/DDBJ whole genome shotgun (WGS) entry which is preliminary data.</text>
</comment>
<dbReference type="PANTHER" id="PTHR43227:SF11">
    <property type="entry name" value="BLL4140 PROTEIN"/>
    <property type="match status" value="1"/>
</dbReference>
<evidence type="ECO:0000256" key="5">
    <source>
        <dbReference type="ARBA" id="ARBA00022989"/>
    </source>
</evidence>
<keyword evidence="6 7" id="KW-0472">Membrane</keyword>
<evidence type="ECO:0000256" key="3">
    <source>
        <dbReference type="ARBA" id="ARBA00022475"/>
    </source>
</evidence>
<dbReference type="InterPro" id="IPR000515">
    <property type="entry name" value="MetI-like"/>
</dbReference>
<dbReference type="CDD" id="cd06261">
    <property type="entry name" value="TM_PBP2"/>
    <property type="match status" value="1"/>
</dbReference>